<keyword evidence="4" id="KW-0732">Signal</keyword>
<evidence type="ECO:0000313" key="9">
    <source>
        <dbReference type="EMBL" id="RJG24136.1"/>
    </source>
</evidence>
<comment type="caution">
    <text evidence="9">The sequence shown here is derived from an EMBL/GenBank/DDBJ whole genome shotgun (WGS) entry which is preliminary data.</text>
</comment>
<dbReference type="EMBL" id="QYUP01000037">
    <property type="protein sequence ID" value="RJG24136.1"/>
    <property type="molecule type" value="Genomic_DNA"/>
</dbReference>
<dbReference type="InterPro" id="IPR006101">
    <property type="entry name" value="Glyco_hydro_2"/>
</dbReference>
<keyword evidence="10" id="KW-1185">Reference proteome</keyword>
<dbReference type="InterPro" id="IPR013783">
    <property type="entry name" value="Ig-like_fold"/>
</dbReference>
<evidence type="ECO:0000256" key="1">
    <source>
        <dbReference type="ARBA" id="ARBA00007401"/>
    </source>
</evidence>
<dbReference type="Pfam" id="PF22666">
    <property type="entry name" value="Glyco_hydro_2_N2"/>
    <property type="match status" value="1"/>
</dbReference>
<dbReference type="InterPro" id="IPR006103">
    <property type="entry name" value="Glyco_hydro_2_cat"/>
</dbReference>
<feature type="chain" id="PRO_5019515763" description="Beta-galactosidase" evidence="4">
    <location>
        <begin position="32"/>
        <end position="899"/>
    </location>
</feature>
<dbReference type="RefSeq" id="WP_119809542.1">
    <property type="nucleotide sequence ID" value="NZ_QYUP01000037.1"/>
</dbReference>
<feature type="domain" description="Malectin" evidence="7">
    <location>
        <begin position="743"/>
        <end position="883"/>
    </location>
</feature>
<dbReference type="Pfam" id="PF00703">
    <property type="entry name" value="Glyco_hydro_2"/>
    <property type="match status" value="1"/>
</dbReference>
<dbReference type="AlphaFoldDB" id="A0A418Y6R6"/>
<evidence type="ECO:0000256" key="3">
    <source>
        <dbReference type="ARBA" id="ARBA00023295"/>
    </source>
</evidence>
<dbReference type="SUPFAM" id="SSF51445">
    <property type="entry name" value="(Trans)glycosidases"/>
    <property type="match status" value="1"/>
</dbReference>
<evidence type="ECO:0000259" key="7">
    <source>
        <dbReference type="Pfam" id="PF11721"/>
    </source>
</evidence>
<dbReference type="Pfam" id="PF02836">
    <property type="entry name" value="Glyco_hydro_2_C"/>
    <property type="match status" value="1"/>
</dbReference>
<dbReference type="Gene3D" id="3.20.20.80">
    <property type="entry name" value="Glycosidases"/>
    <property type="match status" value="1"/>
</dbReference>
<keyword evidence="2" id="KW-0378">Hydrolase</keyword>
<protein>
    <recommendedName>
        <fullName evidence="11">Beta-galactosidase</fullName>
    </recommendedName>
</protein>
<dbReference type="GO" id="GO:0005975">
    <property type="term" value="P:carbohydrate metabolic process"/>
    <property type="evidence" value="ECO:0007669"/>
    <property type="project" value="InterPro"/>
</dbReference>
<evidence type="ECO:0000256" key="2">
    <source>
        <dbReference type="ARBA" id="ARBA00022801"/>
    </source>
</evidence>
<comment type="similarity">
    <text evidence="1">Belongs to the glycosyl hydrolase 2 family.</text>
</comment>
<dbReference type="SUPFAM" id="SSF49303">
    <property type="entry name" value="beta-Galactosidase/glucuronidase domain"/>
    <property type="match status" value="1"/>
</dbReference>
<dbReference type="GO" id="GO:0004553">
    <property type="term" value="F:hydrolase activity, hydrolyzing O-glycosyl compounds"/>
    <property type="evidence" value="ECO:0007669"/>
    <property type="project" value="InterPro"/>
</dbReference>
<dbReference type="Gene3D" id="2.60.120.430">
    <property type="entry name" value="Galactose-binding lectin"/>
    <property type="match status" value="1"/>
</dbReference>
<feature type="domain" description="Beta-mannosidase-like galactose-binding" evidence="8">
    <location>
        <begin position="100"/>
        <end position="170"/>
    </location>
</feature>
<dbReference type="Proteomes" id="UP000284006">
    <property type="component" value="Unassembled WGS sequence"/>
</dbReference>
<keyword evidence="3" id="KW-0326">Glycosidase</keyword>
<dbReference type="InterPro" id="IPR036156">
    <property type="entry name" value="Beta-gal/glucu_dom_sf"/>
</dbReference>
<dbReference type="PANTHER" id="PTHR42732:SF1">
    <property type="entry name" value="BETA-MANNOSIDASE"/>
    <property type="match status" value="1"/>
</dbReference>
<feature type="domain" description="Glycoside hydrolase family 2 catalytic" evidence="6">
    <location>
        <begin position="321"/>
        <end position="635"/>
    </location>
</feature>
<gene>
    <name evidence="9" type="ORF">D3872_03765</name>
</gene>
<name>A0A418Y6R6_9BURK</name>
<dbReference type="SUPFAM" id="SSF49785">
    <property type="entry name" value="Galactose-binding domain-like"/>
    <property type="match status" value="2"/>
</dbReference>
<evidence type="ECO:0000259" key="6">
    <source>
        <dbReference type="Pfam" id="PF02836"/>
    </source>
</evidence>
<dbReference type="InterPro" id="IPR017853">
    <property type="entry name" value="GH"/>
</dbReference>
<dbReference type="PANTHER" id="PTHR42732">
    <property type="entry name" value="BETA-GALACTOSIDASE"/>
    <property type="match status" value="1"/>
</dbReference>
<dbReference type="InterPro" id="IPR051913">
    <property type="entry name" value="GH2_Domain-Containing"/>
</dbReference>
<organism evidence="9 10">
    <name type="scientific">Massilia cavernae</name>
    <dbReference type="NCBI Taxonomy" id="2320864"/>
    <lineage>
        <taxon>Bacteria</taxon>
        <taxon>Pseudomonadati</taxon>
        <taxon>Pseudomonadota</taxon>
        <taxon>Betaproteobacteria</taxon>
        <taxon>Burkholderiales</taxon>
        <taxon>Oxalobacteraceae</taxon>
        <taxon>Telluria group</taxon>
        <taxon>Massilia</taxon>
    </lineage>
</organism>
<evidence type="ECO:0000259" key="5">
    <source>
        <dbReference type="Pfam" id="PF00703"/>
    </source>
</evidence>
<sequence>MKMHWQFERGGVGGFVVAMSLALGAAAPASAADARARMVTPLVTGWQFTQDDTLADDAALASGGAGWEQVSLPHTWNARDAASIAQTTPASKEYKRGLGWYRLQFQHTPGAPNHWLQFDGASIVADVWLNGTKLGRHQGAFGTFRFDVTRHVVTGRNVLVVRADNRLATAAGEPTAIAPLSGDFNMSGGLYRAVSLVSTPARSSIALDDLGSSGVYFKTESVSADGRASASVRVRLANGAAGQTVRASLKDARGRQVASARQAANVPEATLALAVPKARLWQGRSDPYLYRLVVDLLDRNGKVIDSVSEMVGIRQMRFDADKGFFLNGKHVALHGVNVHQDQQDKAWALTEADIDASLAQVMDLGANTVRLAHYPHAAYTYKQADRLGLVVWAEAPFVNQTLTAADCKAGAKVPEFFEANLSLQVQEMIRQHYNRASVAMWSIGNEVAMSGTCQGVDTVTPTLRKLHALAKAEDPARATTLADFNEDLGAMGKMFPVLATGGITDTLGLNRYDLWYYVVPGGVGAMLDAIHAKYPNQPVGVSEYGAGAALTHQTDNPQGGVVSNFDFFGKTRTLYQPEGYANYVHEASYAQMAARPFVWGTYVWAMFDFGSGMRHEGDIGGTNTKGLVTFDRKTRKDPFYFYQANWSSKPVTYITGRRYTERAYQVADVRVYSNAEATSLFLNGREIGSLAAVQCPLRVCVFPGVKLDEGDNRVEARGRHGNRTVTDTVRWQLGADNARNVYIAAGQPTTGFLSSQGQRYGSDNFFIGGKGDWIKRSGTMGAAFNAVVTNIADDKDRVLWETVRHGAFSYRIPLADGRYEVTLGFLEPLADAASGSRVFDVEANGAEKLAAFDVVAEAGAHSTAVSRSFGVDVADGVLQLDFKPRTGDAIVSNIRVMRR</sequence>
<dbReference type="Gene3D" id="2.60.120.260">
    <property type="entry name" value="Galactose-binding domain-like"/>
    <property type="match status" value="1"/>
</dbReference>
<accession>A0A418Y6R6</accession>
<dbReference type="InterPro" id="IPR021720">
    <property type="entry name" value="Malectin_dom"/>
</dbReference>
<dbReference type="PRINTS" id="PR00132">
    <property type="entry name" value="GLHYDRLASE2"/>
</dbReference>
<dbReference type="InterPro" id="IPR006102">
    <property type="entry name" value="Ig-like_GH2"/>
</dbReference>
<evidence type="ECO:0000259" key="8">
    <source>
        <dbReference type="Pfam" id="PF22666"/>
    </source>
</evidence>
<reference evidence="9 10" key="1">
    <citation type="submission" date="2018-09" db="EMBL/GenBank/DDBJ databases">
        <authorList>
            <person name="Zhu H."/>
        </authorList>
    </citation>
    <scope>NUCLEOTIDE SEQUENCE [LARGE SCALE GENOMIC DNA]</scope>
    <source>
        <strain evidence="9 10">K1S02-61</strain>
    </source>
</reference>
<dbReference type="Gene3D" id="2.60.40.10">
    <property type="entry name" value="Immunoglobulins"/>
    <property type="match status" value="2"/>
</dbReference>
<dbReference type="OrthoDB" id="53299at2"/>
<dbReference type="Pfam" id="PF11721">
    <property type="entry name" value="Malectin"/>
    <property type="match status" value="1"/>
</dbReference>
<evidence type="ECO:0008006" key="11">
    <source>
        <dbReference type="Google" id="ProtNLM"/>
    </source>
</evidence>
<evidence type="ECO:0000313" key="10">
    <source>
        <dbReference type="Proteomes" id="UP000284006"/>
    </source>
</evidence>
<feature type="domain" description="Glycoside hydrolase family 2 immunoglobulin-like beta-sandwich" evidence="5">
    <location>
        <begin position="215"/>
        <end position="314"/>
    </location>
</feature>
<dbReference type="InterPro" id="IPR008979">
    <property type="entry name" value="Galactose-bd-like_sf"/>
</dbReference>
<dbReference type="InterPro" id="IPR054593">
    <property type="entry name" value="Beta-mannosidase-like_N2"/>
</dbReference>
<feature type="signal peptide" evidence="4">
    <location>
        <begin position="1"/>
        <end position="31"/>
    </location>
</feature>
<proteinExistence type="inferred from homology"/>
<evidence type="ECO:0000256" key="4">
    <source>
        <dbReference type="SAM" id="SignalP"/>
    </source>
</evidence>